<dbReference type="EMBL" id="JAWQEG010000481">
    <property type="protein sequence ID" value="KAK3889519.1"/>
    <property type="molecule type" value="Genomic_DNA"/>
</dbReference>
<keyword evidence="3" id="KW-1185">Reference proteome</keyword>
<accession>A0AAE1GD25</accession>
<feature type="region of interest" description="Disordered" evidence="1">
    <location>
        <begin position="206"/>
        <end position="226"/>
    </location>
</feature>
<organism evidence="2 3">
    <name type="scientific">Petrolisthes cinctipes</name>
    <name type="common">Flat porcelain crab</name>
    <dbReference type="NCBI Taxonomy" id="88211"/>
    <lineage>
        <taxon>Eukaryota</taxon>
        <taxon>Metazoa</taxon>
        <taxon>Ecdysozoa</taxon>
        <taxon>Arthropoda</taxon>
        <taxon>Crustacea</taxon>
        <taxon>Multicrustacea</taxon>
        <taxon>Malacostraca</taxon>
        <taxon>Eumalacostraca</taxon>
        <taxon>Eucarida</taxon>
        <taxon>Decapoda</taxon>
        <taxon>Pleocyemata</taxon>
        <taxon>Anomura</taxon>
        <taxon>Galatheoidea</taxon>
        <taxon>Porcellanidae</taxon>
        <taxon>Petrolisthes</taxon>
    </lineage>
</organism>
<feature type="compositionally biased region" description="Low complexity" evidence="1">
    <location>
        <begin position="129"/>
        <end position="138"/>
    </location>
</feature>
<reference evidence="2" key="1">
    <citation type="submission" date="2023-10" db="EMBL/GenBank/DDBJ databases">
        <title>Genome assemblies of two species of porcelain crab, Petrolisthes cinctipes and Petrolisthes manimaculis (Anomura: Porcellanidae).</title>
        <authorList>
            <person name="Angst P."/>
        </authorList>
    </citation>
    <scope>NUCLEOTIDE SEQUENCE</scope>
    <source>
        <strain evidence="2">PB745_01</strain>
        <tissue evidence="2">Gill</tissue>
    </source>
</reference>
<comment type="caution">
    <text evidence="2">The sequence shown here is derived from an EMBL/GenBank/DDBJ whole genome shotgun (WGS) entry which is preliminary data.</text>
</comment>
<feature type="compositionally biased region" description="Polar residues" evidence="1">
    <location>
        <begin position="172"/>
        <end position="182"/>
    </location>
</feature>
<evidence type="ECO:0000256" key="1">
    <source>
        <dbReference type="SAM" id="MobiDB-lite"/>
    </source>
</evidence>
<evidence type="ECO:0000313" key="3">
    <source>
        <dbReference type="Proteomes" id="UP001286313"/>
    </source>
</evidence>
<sequence length="226" mass="23474">MAATTSPRCFRCQTWGHDKADCAALGPSSLHSLSTLGRRLCQTPLLCRAVGRFKKPLSGCLPSGDVGGVGVRRPPPPLWYPDCRSCDVLCGDLGCSVGTQAAAPRSGGVATQTPSPPTPEMAPPPPPAAGGESSPPSSNQATQPDGETPKDLDLDEAFLVQPKKKKKKASPTAPTTQRTSHGQPPKDGFVYLAKAAGVLVIAEAKEAEPPPANSQSGARFPRHPAR</sequence>
<evidence type="ECO:0008006" key="4">
    <source>
        <dbReference type="Google" id="ProtNLM"/>
    </source>
</evidence>
<feature type="compositionally biased region" description="Pro residues" evidence="1">
    <location>
        <begin position="114"/>
        <end position="128"/>
    </location>
</feature>
<protein>
    <recommendedName>
        <fullName evidence="4">CCHC-type domain-containing protein</fullName>
    </recommendedName>
</protein>
<evidence type="ECO:0000313" key="2">
    <source>
        <dbReference type="EMBL" id="KAK3889519.1"/>
    </source>
</evidence>
<dbReference type="AlphaFoldDB" id="A0AAE1GD25"/>
<feature type="region of interest" description="Disordered" evidence="1">
    <location>
        <begin position="100"/>
        <end position="188"/>
    </location>
</feature>
<gene>
    <name evidence="2" type="ORF">Pcinc_006491</name>
</gene>
<dbReference type="Proteomes" id="UP001286313">
    <property type="component" value="Unassembled WGS sequence"/>
</dbReference>
<name>A0AAE1GD25_PETCI</name>
<proteinExistence type="predicted"/>